<keyword evidence="3" id="KW-0812">Transmembrane</keyword>
<keyword evidence="3" id="KW-0472">Membrane</keyword>
<dbReference type="EMBL" id="FXZM01000006">
    <property type="protein sequence ID" value="SMY11911.1"/>
    <property type="molecule type" value="Genomic_DNA"/>
</dbReference>
<keyword evidence="1" id="KW-0175">Coiled coil</keyword>
<keyword evidence="3" id="KW-1133">Transmembrane helix</keyword>
<evidence type="ECO:0000256" key="3">
    <source>
        <dbReference type="SAM" id="Phobius"/>
    </source>
</evidence>
<evidence type="ECO:0000313" key="4">
    <source>
        <dbReference type="EMBL" id="SMY11911.1"/>
    </source>
</evidence>
<dbReference type="Proteomes" id="UP000234462">
    <property type="component" value="Unassembled WGS sequence"/>
</dbReference>
<feature type="region of interest" description="Disordered" evidence="2">
    <location>
        <begin position="1"/>
        <end position="29"/>
    </location>
</feature>
<evidence type="ECO:0000256" key="1">
    <source>
        <dbReference type="SAM" id="Coils"/>
    </source>
</evidence>
<dbReference type="AlphaFoldDB" id="A0A2H1L4S9"/>
<evidence type="ECO:0000256" key="2">
    <source>
        <dbReference type="SAM" id="MobiDB-lite"/>
    </source>
</evidence>
<sequence length="213" mass="22653">MDDPKIIPTVSGPGRTPHTHAQPTPRNRGHRRTIIIAALSLVVGVLAVGIPALMMSADHTDEIAAAKDSADSLRGDIANLEGENEELQGLVDELDDGWAEHEDAMKDLDDREAEIDEREEDVTAREDAVAKTEEEAEANSFSGGTHRVGTDIKAGTYRNSGGDTCYWARLSGGGGELGDIIANDNPGGPATVTISASDWGFESTRCGEWSLVD</sequence>
<feature type="transmembrane region" description="Helical" evidence="3">
    <location>
        <begin position="34"/>
        <end position="54"/>
    </location>
</feature>
<gene>
    <name evidence="4" type="ORF">BJEO58_01503</name>
</gene>
<keyword evidence="5" id="KW-1185">Reference proteome</keyword>
<feature type="coiled-coil region" evidence="1">
    <location>
        <begin position="63"/>
        <end position="135"/>
    </location>
</feature>
<protein>
    <submittedName>
        <fullName evidence="4">Uncharacterized protein</fullName>
    </submittedName>
</protein>
<reference evidence="5" key="1">
    <citation type="submission" date="2017-03" db="EMBL/GenBank/DDBJ databases">
        <authorList>
            <person name="Monnet C."/>
        </authorList>
    </citation>
    <scope>NUCLEOTIDE SEQUENCE [LARGE SCALE GENOMIC DNA]</scope>
    <source>
        <strain evidence="5">SJ5-8</strain>
    </source>
</reference>
<proteinExistence type="predicted"/>
<evidence type="ECO:0000313" key="5">
    <source>
        <dbReference type="Proteomes" id="UP000234462"/>
    </source>
</evidence>
<accession>A0A2H1L4S9</accession>
<name>A0A2H1L4S9_9MICO</name>
<organism evidence="4 5">
    <name type="scientific">Brevibacterium jeotgali</name>
    <dbReference type="NCBI Taxonomy" id="1262550"/>
    <lineage>
        <taxon>Bacteria</taxon>
        <taxon>Bacillati</taxon>
        <taxon>Actinomycetota</taxon>
        <taxon>Actinomycetes</taxon>
        <taxon>Micrococcales</taxon>
        <taxon>Brevibacteriaceae</taxon>
        <taxon>Brevibacterium</taxon>
    </lineage>
</organism>